<accession>V6KB13</accession>
<dbReference type="AlphaFoldDB" id="V6KB13"/>
<dbReference type="OrthoDB" id="4328322at2"/>
<comment type="caution">
    <text evidence="1">The sequence shown here is derived from an EMBL/GenBank/DDBJ whole genome shotgun (WGS) entry which is preliminary data.</text>
</comment>
<dbReference type="HOGENOM" id="CLU_025783_0_0_11"/>
<sequence length="376" mass="39711">MPGTVLLLAAAPLGRGRLVDAAGVLPVLAAVAPAVLSGTDTANVVELVDPLEPQAVLTRLRAAAAAPAPLTVYIAGQLQLDRRQRLPHLALARTTPATVRYTALPWHWIREELRLRSAGDTALVLDLHADAETWQYVAERGLDCGRNTAVYGRVAAGAGRRGVAEPAYMKAVATLLRSGHRPSLGQLHEQAWARAGESGAGRDLVLAFPGGSAPRPPFAQPPIRLGLQNSHVEQPVADPHAAISARVQAGRYPEADALAAHHEAAAVRSHGTASEEALHWSEVRADLAMLAGDSLRSCRAWLAVAGVRLAAGQAVDSAAVEAAVDRAHHQWGRIKDPAPARELGSALAELRLRVPGRRSGALENVQQHLRQLQAAP</sequence>
<proteinExistence type="predicted"/>
<gene>
    <name evidence="1" type="ORF">M878_20705</name>
</gene>
<protein>
    <submittedName>
        <fullName evidence="1">Uncharacterized protein</fullName>
    </submittedName>
</protein>
<name>V6KB13_STRRC</name>
<dbReference type="Proteomes" id="UP000017984">
    <property type="component" value="Chromosome"/>
</dbReference>
<evidence type="ECO:0000313" key="2">
    <source>
        <dbReference type="Proteomes" id="UP000017984"/>
    </source>
</evidence>
<reference evidence="1 2" key="1">
    <citation type="journal article" date="2014" name="Genome Announc.">
        <title>Draft Genome Sequence of Streptomyces roseochromogenes subsp. oscitans DS 12.976, Producer of the Aminocoumarin Antibiotic Clorobiocin.</title>
        <authorList>
            <person name="Ruckert C."/>
            <person name="Kalinowski J."/>
            <person name="Heide L."/>
            <person name="Apel A.K."/>
        </authorList>
    </citation>
    <scope>NUCLEOTIDE SEQUENCE [LARGE SCALE GENOMIC DNA]</scope>
    <source>
        <strain evidence="1 2">DS 12.976</strain>
    </source>
</reference>
<dbReference type="STRING" id="1352936.M878_20705"/>
<keyword evidence="2" id="KW-1185">Reference proteome</keyword>
<dbReference type="EMBL" id="AWQX01000180">
    <property type="protein sequence ID" value="EST29302.1"/>
    <property type="molecule type" value="Genomic_DNA"/>
</dbReference>
<evidence type="ECO:0000313" key="1">
    <source>
        <dbReference type="EMBL" id="EST29302.1"/>
    </source>
</evidence>
<organism evidence="1 2">
    <name type="scientific">Streptomyces roseochromogenus subsp. oscitans DS 12.976</name>
    <dbReference type="NCBI Taxonomy" id="1352936"/>
    <lineage>
        <taxon>Bacteria</taxon>
        <taxon>Bacillati</taxon>
        <taxon>Actinomycetota</taxon>
        <taxon>Actinomycetes</taxon>
        <taxon>Kitasatosporales</taxon>
        <taxon>Streptomycetaceae</taxon>
        <taxon>Streptomyces</taxon>
    </lineage>
</organism>
<dbReference type="PATRIC" id="fig|1352936.5.peg.4337"/>
<dbReference type="RefSeq" id="WP_023548166.1">
    <property type="nucleotide sequence ID" value="NZ_CM002285.1"/>
</dbReference>